<dbReference type="InterPro" id="IPR010982">
    <property type="entry name" value="Lambda_DNA-bd_dom_sf"/>
</dbReference>
<dbReference type="PANTHER" id="PTHR46797:SF24">
    <property type="entry name" value="DNA-BINDING PHAGE PROTEIN"/>
    <property type="match status" value="1"/>
</dbReference>
<dbReference type="GO" id="GO:0005829">
    <property type="term" value="C:cytosol"/>
    <property type="evidence" value="ECO:0007669"/>
    <property type="project" value="TreeGrafter"/>
</dbReference>
<evidence type="ECO:0000313" key="4">
    <source>
        <dbReference type="Proteomes" id="UP000653156"/>
    </source>
</evidence>
<organism evidence="3 4">
    <name type="scientific">Paralysiella testudinis</name>
    <dbReference type="NCBI Taxonomy" id="2809020"/>
    <lineage>
        <taxon>Bacteria</taxon>
        <taxon>Pseudomonadati</taxon>
        <taxon>Pseudomonadota</taxon>
        <taxon>Betaproteobacteria</taxon>
        <taxon>Neisseriales</taxon>
        <taxon>Neisseriaceae</taxon>
        <taxon>Paralysiella</taxon>
    </lineage>
</organism>
<feature type="domain" description="HTH cro/C1-type" evidence="2">
    <location>
        <begin position="12"/>
        <end position="66"/>
    </location>
</feature>
<reference evidence="3" key="1">
    <citation type="submission" date="2021-02" db="EMBL/GenBank/DDBJ databases">
        <title>Neisseriaceae sp. 26B isolated from the cloaca of a Common Toad-headed Turtle (Mesoclemmys nasuta).</title>
        <authorList>
            <person name="Spergser J."/>
            <person name="Busse H.-J."/>
        </authorList>
    </citation>
    <scope>NUCLEOTIDE SEQUENCE</scope>
    <source>
        <strain evidence="3">26B</strain>
    </source>
</reference>
<dbReference type="PANTHER" id="PTHR46797">
    <property type="entry name" value="HTH-TYPE TRANSCRIPTIONAL REGULATOR"/>
    <property type="match status" value="1"/>
</dbReference>
<proteinExistence type="predicted"/>
<sequence>MNLLNQTIGKTIAQYRQDKGLTQDQLAEKLNIGYEAVSRLERGVVMPTVARLVELAEIFECEAADLLMQSSNRAGDQAAYIHEMLSGLAESDRSLILSMVQQLTRHLKKDDIKLDV</sequence>
<gene>
    <name evidence="3" type="ORF">JQU52_08750</name>
</gene>
<dbReference type="SUPFAM" id="SSF47413">
    <property type="entry name" value="lambda repressor-like DNA-binding domains"/>
    <property type="match status" value="1"/>
</dbReference>
<keyword evidence="4" id="KW-1185">Reference proteome</keyword>
<dbReference type="Gene3D" id="1.10.260.40">
    <property type="entry name" value="lambda repressor-like DNA-binding domains"/>
    <property type="match status" value="1"/>
</dbReference>
<dbReference type="InterPro" id="IPR050807">
    <property type="entry name" value="TransReg_Diox_bact_type"/>
</dbReference>
<dbReference type="InterPro" id="IPR001387">
    <property type="entry name" value="Cro/C1-type_HTH"/>
</dbReference>
<dbReference type="PROSITE" id="PS50943">
    <property type="entry name" value="HTH_CROC1"/>
    <property type="match status" value="1"/>
</dbReference>
<dbReference type="SMART" id="SM00530">
    <property type="entry name" value="HTH_XRE"/>
    <property type="match status" value="1"/>
</dbReference>
<dbReference type="EMBL" id="CP069798">
    <property type="protein sequence ID" value="QRQ83319.1"/>
    <property type="molecule type" value="Genomic_DNA"/>
</dbReference>
<protein>
    <submittedName>
        <fullName evidence="3">Helix-turn-helix transcriptional regulator</fullName>
    </submittedName>
</protein>
<dbReference type="GO" id="GO:0003677">
    <property type="term" value="F:DNA binding"/>
    <property type="evidence" value="ECO:0007669"/>
    <property type="project" value="UniProtKB-KW"/>
</dbReference>
<evidence type="ECO:0000256" key="1">
    <source>
        <dbReference type="ARBA" id="ARBA00023125"/>
    </source>
</evidence>
<dbReference type="AlphaFoldDB" id="A0A892ZRD4"/>
<accession>A0A892ZRD4</accession>
<dbReference type="GO" id="GO:0003700">
    <property type="term" value="F:DNA-binding transcription factor activity"/>
    <property type="evidence" value="ECO:0007669"/>
    <property type="project" value="TreeGrafter"/>
</dbReference>
<dbReference type="CDD" id="cd00093">
    <property type="entry name" value="HTH_XRE"/>
    <property type="match status" value="1"/>
</dbReference>
<dbReference type="Pfam" id="PF01381">
    <property type="entry name" value="HTH_3"/>
    <property type="match status" value="1"/>
</dbReference>
<keyword evidence="1" id="KW-0238">DNA-binding</keyword>
<name>A0A892ZRD4_9NEIS</name>
<evidence type="ECO:0000259" key="2">
    <source>
        <dbReference type="PROSITE" id="PS50943"/>
    </source>
</evidence>
<dbReference type="Proteomes" id="UP000653156">
    <property type="component" value="Chromosome"/>
</dbReference>
<evidence type="ECO:0000313" key="3">
    <source>
        <dbReference type="EMBL" id="QRQ83319.1"/>
    </source>
</evidence>
<dbReference type="KEGG" id="ptes:JQU52_08750"/>